<evidence type="ECO:0000313" key="1">
    <source>
        <dbReference type="EMBL" id="KGP74145.1"/>
    </source>
</evidence>
<accession>A0A0A2TXY8</accession>
<dbReference type="AlphaFoldDB" id="A0A0A2TXY8"/>
<protein>
    <submittedName>
        <fullName evidence="1">Uncharacterized protein</fullName>
    </submittedName>
</protein>
<gene>
    <name evidence="1" type="ORF">N782_17125</name>
</gene>
<organism evidence="1 2">
    <name type="scientific">Pontibacillus yanchengensis Y32</name>
    <dbReference type="NCBI Taxonomy" id="1385514"/>
    <lineage>
        <taxon>Bacteria</taxon>
        <taxon>Bacillati</taxon>
        <taxon>Bacillota</taxon>
        <taxon>Bacilli</taxon>
        <taxon>Bacillales</taxon>
        <taxon>Bacillaceae</taxon>
        <taxon>Pontibacillus</taxon>
    </lineage>
</organism>
<keyword evidence="2" id="KW-1185">Reference proteome</keyword>
<proteinExistence type="predicted"/>
<comment type="caution">
    <text evidence="1">The sequence shown here is derived from an EMBL/GenBank/DDBJ whole genome shotgun (WGS) entry which is preliminary data.</text>
</comment>
<dbReference type="EMBL" id="AVBF01000005">
    <property type="protein sequence ID" value="KGP74145.1"/>
    <property type="molecule type" value="Genomic_DNA"/>
</dbReference>
<sequence length="76" mass="8926">MALIRWEFARLLRKYDRGKTPQRGEAERGGFTDCPRKASEFPTNQLFSTKSLTFLNFKSEINDIWRPTIIFTKKVA</sequence>
<name>A0A0A2TXY8_9BACI</name>
<dbReference type="Proteomes" id="UP000030147">
    <property type="component" value="Unassembled WGS sequence"/>
</dbReference>
<evidence type="ECO:0000313" key="2">
    <source>
        <dbReference type="Proteomes" id="UP000030147"/>
    </source>
</evidence>
<reference evidence="1 2" key="1">
    <citation type="journal article" date="2015" name="Stand. Genomic Sci.">
        <title>High quality draft genome sequence of the moderately halophilic bacterium Pontibacillus yanchengensis Y32(T) and comparison among Pontibacillus genomes.</title>
        <authorList>
            <person name="Huang J."/>
            <person name="Qiao Z.X."/>
            <person name="Tang J.W."/>
            <person name="Wang G."/>
        </authorList>
    </citation>
    <scope>NUCLEOTIDE SEQUENCE [LARGE SCALE GENOMIC DNA]</scope>
    <source>
        <strain evidence="1 2">Y32</strain>
    </source>
</reference>